<proteinExistence type="predicted"/>
<dbReference type="NCBIfam" id="TIGR03570">
    <property type="entry name" value="NeuD_NnaD"/>
    <property type="match status" value="1"/>
</dbReference>
<sequence length="210" mass="21860">MSNQRYLIACGGHGRVVLDSLLASGIHVDGIVDAQLELGSQIFGVPVVGDDDFIKTLDAKKTELINGLGSTKNTQARQEIYIRWFNLGFKFIGVQHPSATIGAECKIAENSQIMAGAVLQNRVQAGKNCVINTRASVDHDVIISDHAVISPGAIISGSVKIGFGSFIGAGAVIIQGVEIGDNCVVGAGAVVLHSVNDSVTVVGNPATQLE</sequence>
<dbReference type="Pfam" id="PF00132">
    <property type="entry name" value="Hexapep"/>
    <property type="match status" value="1"/>
</dbReference>
<dbReference type="PANTHER" id="PTHR43300:SF7">
    <property type="entry name" value="UDP-N-ACETYLBACILLOSAMINE N-ACETYLTRANSFERASE"/>
    <property type="match status" value="1"/>
</dbReference>
<dbReference type="InterPro" id="IPR041561">
    <property type="entry name" value="PglD_N"/>
</dbReference>
<dbReference type="AlphaFoldDB" id="A0A6J7PGS7"/>
<dbReference type="InterPro" id="IPR050179">
    <property type="entry name" value="Trans_hexapeptide_repeat"/>
</dbReference>
<dbReference type="SUPFAM" id="SSF51161">
    <property type="entry name" value="Trimeric LpxA-like enzymes"/>
    <property type="match status" value="1"/>
</dbReference>
<feature type="domain" description="PglD N-terminal" evidence="1">
    <location>
        <begin position="7"/>
        <end position="81"/>
    </location>
</feature>
<dbReference type="InterPro" id="IPR011004">
    <property type="entry name" value="Trimer_LpxA-like_sf"/>
</dbReference>
<dbReference type="PANTHER" id="PTHR43300">
    <property type="entry name" value="ACETYLTRANSFERASE"/>
    <property type="match status" value="1"/>
</dbReference>
<gene>
    <name evidence="2" type="ORF">UFOPK4020_00897</name>
</gene>
<dbReference type="InterPro" id="IPR001451">
    <property type="entry name" value="Hexapep"/>
</dbReference>
<dbReference type="Gene3D" id="3.40.50.20">
    <property type="match status" value="1"/>
</dbReference>
<dbReference type="InterPro" id="IPR020019">
    <property type="entry name" value="AcTrfase_PglD-like"/>
</dbReference>
<dbReference type="EMBL" id="CAFBOV010000175">
    <property type="protein sequence ID" value="CAB5002383.1"/>
    <property type="molecule type" value="Genomic_DNA"/>
</dbReference>
<dbReference type="Pfam" id="PF17836">
    <property type="entry name" value="PglD_N"/>
    <property type="match status" value="1"/>
</dbReference>
<evidence type="ECO:0000313" key="2">
    <source>
        <dbReference type="EMBL" id="CAB5002383.1"/>
    </source>
</evidence>
<dbReference type="Gene3D" id="2.160.10.10">
    <property type="entry name" value="Hexapeptide repeat proteins"/>
    <property type="match status" value="1"/>
</dbReference>
<reference evidence="2" key="1">
    <citation type="submission" date="2020-05" db="EMBL/GenBank/DDBJ databases">
        <authorList>
            <person name="Chiriac C."/>
            <person name="Salcher M."/>
            <person name="Ghai R."/>
            <person name="Kavagutti S V."/>
        </authorList>
    </citation>
    <scope>NUCLEOTIDE SEQUENCE</scope>
</reference>
<name>A0A6J7PGS7_9ZZZZ</name>
<dbReference type="CDD" id="cd03360">
    <property type="entry name" value="LbH_AT_putative"/>
    <property type="match status" value="1"/>
</dbReference>
<organism evidence="2">
    <name type="scientific">freshwater metagenome</name>
    <dbReference type="NCBI Taxonomy" id="449393"/>
    <lineage>
        <taxon>unclassified sequences</taxon>
        <taxon>metagenomes</taxon>
        <taxon>ecological metagenomes</taxon>
    </lineage>
</organism>
<evidence type="ECO:0000259" key="1">
    <source>
        <dbReference type="Pfam" id="PF17836"/>
    </source>
</evidence>
<protein>
    <submittedName>
        <fullName evidence="2">Unannotated protein</fullName>
    </submittedName>
</protein>
<accession>A0A6J7PGS7</accession>